<protein>
    <submittedName>
        <fullName evidence="2">Uncharacterized protein</fullName>
    </submittedName>
</protein>
<keyword evidence="1" id="KW-0040">ANK repeat</keyword>
<feature type="repeat" description="ANK" evidence="1">
    <location>
        <begin position="194"/>
        <end position="226"/>
    </location>
</feature>
<accession>A0A8H6ACI4</accession>
<gene>
    <name evidence="2" type="ORF">ETB97_010233</name>
</gene>
<dbReference type="Gene3D" id="1.25.40.20">
    <property type="entry name" value="Ankyrin repeat-containing domain"/>
    <property type="match status" value="1"/>
</dbReference>
<name>A0A8H6ACI4_PETAA</name>
<proteinExistence type="predicted"/>
<dbReference type="SUPFAM" id="SSF48403">
    <property type="entry name" value="Ankyrin repeat"/>
    <property type="match status" value="1"/>
</dbReference>
<evidence type="ECO:0000313" key="3">
    <source>
        <dbReference type="Proteomes" id="UP000541154"/>
    </source>
</evidence>
<dbReference type="InterPro" id="IPR036770">
    <property type="entry name" value="Ankyrin_rpt-contain_sf"/>
</dbReference>
<keyword evidence="3" id="KW-1185">Reference proteome</keyword>
<dbReference type="InterPro" id="IPR002110">
    <property type="entry name" value="Ankyrin_rpt"/>
</dbReference>
<sequence>MASIQWILVGTTRQHVDPWDNPKMNSDPAGRRIIHSPKSLIEQRRGGTTLQFIYLSIHDSLLPNQRLRTFTGQPRWCQPRLSTEMLLSVCDEMKLPIEKDYHVVRSYPFLPYASKYIFYHAESAQASGVFQRKCLQALLKHSKMDKILTAFYRLLTDHRCGYVPHILLLDGPIYIVRVFSSFKGHDVDTQNGVYYGNALQVAIAGGHIKMVQLLLDPRADVNTKGAKYAFPCKLQRGIERKS</sequence>
<dbReference type="Proteomes" id="UP000541154">
    <property type="component" value="Unassembled WGS sequence"/>
</dbReference>
<evidence type="ECO:0000256" key="1">
    <source>
        <dbReference type="PROSITE-ProRule" id="PRU00023"/>
    </source>
</evidence>
<dbReference type="AlphaFoldDB" id="A0A8H6ACI4"/>
<organism evidence="2 3">
    <name type="scientific">Petromyces alliaceus</name>
    <name type="common">Aspergillus alliaceus</name>
    <dbReference type="NCBI Taxonomy" id="209559"/>
    <lineage>
        <taxon>Eukaryota</taxon>
        <taxon>Fungi</taxon>
        <taxon>Dikarya</taxon>
        <taxon>Ascomycota</taxon>
        <taxon>Pezizomycotina</taxon>
        <taxon>Eurotiomycetes</taxon>
        <taxon>Eurotiomycetidae</taxon>
        <taxon>Eurotiales</taxon>
        <taxon>Aspergillaceae</taxon>
        <taxon>Aspergillus</taxon>
        <taxon>Aspergillus subgen. Circumdati</taxon>
    </lineage>
</organism>
<reference evidence="2 3" key="1">
    <citation type="submission" date="2019-04" db="EMBL/GenBank/DDBJ databases">
        <title>Aspergillus burnettii sp. nov., novel species from soil in southeast Queensland.</title>
        <authorList>
            <person name="Gilchrist C.L.M."/>
            <person name="Pitt J.I."/>
            <person name="Lange L."/>
            <person name="Lacey H.J."/>
            <person name="Vuong D."/>
            <person name="Midgley D.J."/>
            <person name="Greenfield P."/>
            <person name="Bradbury M."/>
            <person name="Lacey E."/>
            <person name="Busk P.K."/>
            <person name="Pilgaard B."/>
            <person name="Chooi Y.H."/>
            <person name="Piggott A.M."/>
        </authorList>
    </citation>
    <scope>NUCLEOTIDE SEQUENCE [LARGE SCALE GENOMIC DNA]</scope>
    <source>
        <strain evidence="2 3">FRR 5400</strain>
    </source>
</reference>
<dbReference type="EMBL" id="SPNV01000053">
    <property type="protein sequence ID" value="KAF5863353.1"/>
    <property type="molecule type" value="Genomic_DNA"/>
</dbReference>
<comment type="caution">
    <text evidence="2">The sequence shown here is derived from an EMBL/GenBank/DDBJ whole genome shotgun (WGS) entry which is preliminary data.</text>
</comment>
<dbReference type="PROSITE" id="PS50088">
    <property type="entry name" value="ANK_REPEAT"/>
    <property type="match status" value="1"/>
</dbReference>
<evidence type="ECO:0000313" key="2">
    <source>
        <dbReference type="EMBL" id="KAF5863353.1"/>
    </source>
</evidence>